<evidence type="ECO:0000313" key="2">
    <source>
        <dbReference type="Proteomes" id="UP000503447"/>
    </source>
</evidence>
<reference evidence="2" key="1">
    <citation type="submission" date="2020-05" db="EMBL/GenBank/DDBJ databases">
        <title>Frigoriglobus tundricola gen. nov., sp. nov., a psychrotolerant cellulolytic planctomycete of the family Gemmataceae with two divergent copies of 16S rRNA gene.</title>
        <authorList>
            <person name="Kulichevskaya I.S."/>
            <person name="Ivanova A.A."/>
            <person name="Naumoff D.G."/>
            <person name="Beletsky A.V."/>
            <person name="Rijpstra W.I.C."/>
            <person name="Sinninghe Damste J.S."/>
            <person name="Mardanov A.V."/>
            <person name="Ravin N.V."/>
            <person name="Dedysh S.N."/>
        </authorList>
    </citation>
    <scope>NUCLEOTIDE SEQUENCE [LARGE SCALE GENOMIC DNA]</scope>
    <source>
        <strain evidence="2">PL17</strain>
    </source>
</reference>
<dbReference type="EMBL" id="CP053452">
    <property type="protein sequence ID" value="QJW95130.1"/>
    <property type="molecule type" value="Genomic_DNA"/>
</dbReference>
<keyword evidence="2" id="KW-1185">Reference proteome</keyword>
<protein>
    <submittedName>
        <fullName evidence="1">Uncharacterized protein</fullName>
    </submittedName>
</protein>
<accession>A0A6M5YP28</accession>
<evidence type="ECO:0000313" key="1">
    <source>
        <dbReference type="EMBL" id="QJW95130.1"/>
    </source>
</evidence>
<dbReference type="AlphaFoldDB" id="A0A6M5YP28"/>
<name>A0A6M5YP28_9BACT</name>
<dbReference type="Proteomes" id="UP000503447">
    <property type="component" value="Chromosome"/>
</dbReference>
<organism evidence="1 2">
    <name type="scientific">Frigoriglobus tundricola</name>
    <dbReference type="NCBI Taxonomy" id="2774151"/>
    <lineage>
        <taxon>Bacteria</taxon>
        <taxon>Pseudomonadati</taxon>
        <taxon>Planctomycetota</taxon>
        <taxon>Planctomycetia</taxon>
        <taxon>Gemmatales</taxon>
        <taxon>Gemmataceae</taxon>
        <taxon>Frigoriglobus</taxon>
    </lineage>
</organism>
<dbReference type="KEGG" id="ftj:FTUN_2669"/>
<gene>
    <name evidence="1" type="ORF">FTUN_2669</name>
</gene>
<dbReference type="RefSeq" id="WP_171470987.1">
    <property type="nucleotide sequence ID" value="NZ_CP053452.2"/>
</dbReference>
<sequence>MSPIIVRATDLIGDAVSLQRAADGRLFFTISDDVAQYPEEIPEGFSEEIWEAWRSGFVVFQFPKEIQKLWGLVLLMAERDRATSVHYHPWRSDGRLIYIVEGLRYELVPPPDEHAAAIIETARSVFTAPPAVGLLSRFVGRAPERAVCSTFSFEAWDRAVLWDVVCWSNGERAGVELFRVTPLEEVPPAGGIVPTDPHSAQ</sequence>
<proteinExistence type="predicted"/>